<geneLocation type="chloroplast" evidence="1"/>
<organism evidence="1">
    <name type="scientific">Alsidium seaforthii</name>
    <dbReference type="NCBI Taxonomy" id="2007182"/>
    <lineage>
        <taxon>Eukaryota</taxon>
        <taxon>Rhodophyta</taxon>
        <taxon>Florideophyceae</taxon>
        <taxon>Rhodymeniophycidae</taxon>
        <taxon>Ceramiales</taxon>
        <taxon>Rhodomelaceae</taxon>
        <taxon>Polysiphonioideae</taxon>
        <taxon>Alsidium</taxon>
    </lineage>
</organism>
<dbReference type="RefSeq" id="YP_009395249.1">
    <property type="nucleotide sequence ID" value="NC_035276.1"/>
</dbReference>
<dbReference type="EMBL" id="MF101430">
    <property type="protein sequence ID" value="ARW64017.1"/>
    <property type="molecule type" value="Genomic_DNA"/>
</dbReference>
<sequence length="40" mass="5043">MYFFIIYMNVTSLLFRRQLLCKTIFEFINVHIIFRTFIFC</sequence>
<proteinExistence type="predicted"/>
<dbReference type="GeneID" id="33357236"/>
<evidence type="ECO:0000313" key="1">
    <source>
        <dbReference type="EMBL" id="ARW64017.1"/>
    </source>
</evidence>
<gene>
    <name evidence="1" type="primary">orf40c</name>
</gene>
<keyword evidence="1" id="KW-0934">Plastid</keyword>
<protein>
    <submittedName>
        <fullName evidence="1">Uncharacterized protein</fullName>
    </submittedName>
</protein>
<reference evidence="1" key="1">
    <citation type="journal article" date="2017" name="J. Phycol.">
        <title>Analysis of chloroplast genomes and a supermatrix inform reclassification of the Rhodomelaceae (Rhodophyta).</title>
        <authorList>
            <person name="Diaz-Tapia P."/>
            <person name="Maggs C.A."/>
            <person name="West J.A."/>
            <person name="Verbruggen H."/>
        </authorList>
    </citation>
    <scope>NUCLEOTIDE SEQUENCE</scope>
    <source>
        <strain evidence="1">PD644</strain>
    </source>
</reference>
<keyword evidence="1" id="KW-0150">Chloroplast</keyword>
<dbReference type="AlphaFoldDB" id="A0A1Z1MD47"/>
<name>A0A1Z1MD47_9FLOR</name>
<accession>A0A1Z1MD47</accession>